<evidence type="ECO:0000256" key="4">
    <source>
        <dbReference type="ARBA" id="ARBA00023157"/>
    </source>
</evidence>
<evidence type="ECO:0000256" key="5">
    <source>
        <dbReference type="ARBA" id="ARBA00023284"/>
    </source>
</evidence>
<dbReference type="PANTHER" id="PTHR42852:SF6">
    <property type="entry name" value="THIOL:DISULFIDE INTERCHANGE PROTEIN DSBE"/>
    <property type="match status" value="1"/>
</dbReference>
<dbReference type="OrthoDB" id="9790194at2"/>
<dbReference type="InterPro" id="IPR000866">
    <property type="entry name" value="AhpC/TSA"/>
</dbReference>
<feature type="region of interest" description="Disordered" evidence="6">
    <location>
        <begin position="40"/>
        <end position="68"/>
    </location>
</feature>
<proteinExistence type="predicted"/>
<dbReference type="EMBL" id="FNQV01000003">
    <property type="protein sequence ID" value="SDZ91971.1"/>
    <property type="molecule type" value="Genomic_DNA"/>
</dbReference>
<gene>
    <name evidence="8" type="ORF">SAMN02910418_00537</name>
</gene>
<dbReference type="SUPFAM" id="SSF52833">
    <property type="entry name" value="Thioredoxin-like"/>
    <property type="match status" value="1"/>
</dbReference>
<keyword evidence="2" id="KW-0201">Cytochrome c-type biogenesis</keyword>
<evidence type="ECO:0000256" key="6">
    <source>
        <dbReference type="SAM" id="MobiDB-lite"/>
    </source>
</evidence>
<dbReference type="Gene3D" id="3.40.30.10">
    <property type="entry name" value="Glutaredoxin"/>
    <property type="match status" value="1"/>
</dbReference>
<feature type="compositionally biased region" description="Polar residues" evidence="6">
    <location>
        <begin position="49"/>
        <end position="58"/>
    </location>
</feature>
<dbReference type="InterPro" id="IPR013766">
    <property type="entry name" value="Thioredoxin_domain"/>
</dbReference>
<dbReference type="InterPro" id="IPR036249">
    <property type="entry name" value="Thioredoxin-like_sf"/>
</dbReference>
<dbReference type="GO" id="GO:0016209">
    <property type="term" value="F:antioxidant activity"/>
    <property type="evidence" value="ECO:0007669"/>
    <property type="project" value="InterPro"/>
</dbReference>
<organism evidence="8 9">
    <name type="scientific">Bowdeniella nasicola</name>
    <dbReference type="NCBI Taxonomy" id="208480"/>
    <lineage>
        <taxon>Bacteria</taxon>
        <taxon>Bacillati</taxon>
        <taxon>Actinomycetota</taxon>
        <taxon>Actinomycetes</taxon>
        <taxon>Actinomycetales</taxon>
        <taxon>Actinomycetaceae</taxon>
        <taxon>Bowdeniella</taxon>
    </lineage>
</organism>
<evidence type="ECO:0000256" key="2">
    <source>
        <dbReference type="ARBA" id="ARBA00022748"/>
    </source>
</evidence>
<reference evidence="9" key="1">
    <citation type="submission" date="2016-10" db="EMBL/GenBank/DDBJ databases">
        <authorList>
            <person name="Varghese N."/>
            <person name="Submissions S."/>
        </authorList>
    </citation>
    <scope>NUCLEOTIDE SEQUENCE [LARGE SCALE GENOMIC DNA]</scope>
    <source>
        <strain evidence="9">KPR-1</strain>
    </source>
</reference>
<dbReference type="GO" id="GO:0017004">
    <property type="term" value="P:cytochrome complex assembly"/>
    <property type="evidence" value="ECO:0007669"/>
    <property type="project" value="UniProtKB-KW"/>
</dbReference>
<protein>
    <submittedName>
        <fullName evidence="8">Peroxiredoxin</fullName>
    </submittedName>
</protein>
<dbReference type="CDD" id="cd02966">
    <property type="entry name" value="TlpA_like_family"/>
    <property type="match status" value="1"/>
</dbReference>
<feature type="domain" description="Thioredoxin" evidence="7">
    <location>
        <begin position="64"/>
        <end position="201"/>
    </location>
</feature>
<keyword evidence="3" id="KW-0812">Transmembrane</keyword>
<keyword evidence="3" id="KW-0735">Signal-anchor</keyword>
<dbReference type="GO" id="GO:0016491">
    <property type="term" value="F:oxidoreductase activity"/>
    <property type="evidence" value="ECO:0007669"/>
    <property type="project" value="InterPro"/>
</dbReference>
<accession>A0A1H3WYZ6</accession>
<dbReference type="GO" id="GO:0030313">
    <property type="term" value="C:cell envelope"/>
    <property type="evidence" value="ECO:0007669"/>
    <property type="project" value="UniProtKB-SubCell"/>
</dbReference>
<dbReference type="Pfam" id="PF00578">
    <property type="entry name" value="AhpC-TSA"/>
    <property type="match status" value="1"/>
</dbReference>
<dbReference type="AlphaFoldDB" id="A0A1H3WYZ6"/>
<evidence type="ECO:0000256" key="3">
    <source>
        <dbReference type="ARBA" id="ARBA00022968"/>
    </source>
</evidence>
<evidence type="ECO:0000313" key="8">
    <source>
        <dbReference type="EMBL" id="SDZ91971.1"/>
    </source>
</evidence>
<evidence type="ECO:0000313" key="9">
    <source>
        <dbReference type="Proteomes" id="UP000199288"/>
    </source>
</evidence>
<dbReference type="RefSeq" id="WP_092561720.1">
    <property type="nucleotide sequence ID" value="NZ_FNQV01000003.1"/>
</dbReference>
<sequence length="205" mass="21165">MHKRFVPIAVVAVIAVVLVLAASALKGGFMSTSADANTPDRANAANPASFATSGQVSEGQGARPEVGEQAPEFSATDWEGNEVALADYKGAPTWLVFNASWCAACRAEAPDVQAVHEKVGSNANVVAIYLNEDLGKVATFAGRLGLTYPHIPDPDGAVSAQFHVIAIPHHVFLDANGTITGIHAGGITEAQALAKLSEAGLNLPE</sequence>
<dbReference type="PANTHER" id="PTHR42852">
    <property type="entry name" value="THIOL:DISULFIDE INTERCHANGE PROTEIN DSBE"/>
    <property type="match status" value="1"/>
</dbReference>
<name>A0A1H3WYZ6_9ACTO</name>
<keyword evidence="5" id="KW-0676">Redox-active center</keyword>
<keyword evidence="4" id="KW-1015">Disulfide bond</keyword>
<dbReference type="InterPro" id="IPR050553">
    <property type="entry name" value="Thioredoxin_ResA/DsbE_sf"/>
</dbReference>
<comment type="subcellular location">
    <subcellularLocation>
        <location evidence="1">Cell envelope</location>
    </subcellularLocation>
</comment>
<evidence type="ECO:0000256" key="1">
    <source>
        <dbReference type="ARBA" id="ARBA00004196"/>
    </source>
</evidence>
<evidence type="ECO:0000259" key="7">
    <source>
        <dbReference type="PROSITE" id="PS51352"/>
    </source>
</evidence>
<dbReference type="PROSITE" id="PS51352">
    <property type="entry name" value="THIOREDOXIN_2"/>
    <property type="match status" value="1"/>
</dbReference>
<keyword evidence="9" id="KW-1185">Reference proteome</keyword>
<dbReference type="Proteomes" id="UP000199288">
    <property type="component" value="Unassembled WGS sequence"/>
</dbReference>